<name>A0A372NPQ4_9SPHI</name>
<dbReference type="AlphaFoldDB" id="A0A372NPQ4"/>
<organism evidence="4 5">
    <name type="scientific">Mucilaginibacter conchicola</name>
    <dbReference type="NCBI Taxonomy" id="2303333"/>
    <lineage>
        <taxon>Bacteria</taxon>
        <taxon>Pseudomonadati</taxon>
        <taxon>Bacteroidota</taxon>
        <taxon>Sphingobacteriia</taxon>
        <taxon>Sphingobacteriales</taxon>
        <taxon>Sphingobacteriaceae</taxon>
        <taxon>Mucilaginibacter</taxon>
    </lineage>
</organism>
<evidence type="ECO:0000256" key="1">
    <source>
        <dbReference type="SAM" id="SignalP"/>
    </source>
</evidence>
<dbReference type="EMBL" id="QWDC01000003">
    <property type="protein sequence ID" value="RFZ90902.1"/>
    <property type="molecule type" value="Genomic_DNA"/>
</dbReference>
<dbReference type="Gene3D" id="2.60.120.1130">
    <property type="match status" value="1"/>
</dbReference>
<sequence>MRRICTLLILLLPAITAKAQDNYAVNLIPKELLPYTSSVIRNQSVVTEIKDAGSMVYRIKKAITILNKNGDDDARIVLFYDKSRAIKSIKGATYDEFGKLVNKFSERNFNDEGTTDGFSLYQDSRVKHYLPSIASYPYTIEYEVEMRYKQTLVLPDWRPMPDASIAVEKSSYTFACKPDFKISYKEINMPAKMTTGKNQEGLTTYNWQVSNLKAYRSEPYSPIAENYLSKVKIAPKTFTYSGIPGTYSNWNDLGRWEYDNLLKGRQDLPQFAKDQVKELTANISDPKQKAKKIYEYMQSKTRYISVQIGIGGFQPYPASEVDKLNYGDCKGLVNYTQALLEAANIPAWYCVVEAGSNKTSMLNDFATMDQGNHIILCLPFKNDTTFLECTSQKIPFGFLSNFTDDRTVLACTPEGGKLMRTPKYTTAQNLQTRNAQFSIADNGDLSGDMVTIYKGTQYDNPEQLVGEPFNEQVKWLRKEYNNISNLEIEKFNLKQDKQEMPVATETIKLNAADFASADNGKLYFSLNPVNRMRSLKDVRNRINPVYINRGYTDEDEITYTLPKGYRPDSDPWVVNLSQPFGKYRASVTITGDKLIYKRRIEIIDGTYDKEVYSKLVEFYQKIADNDAYTVSLVKN</sequence>
<dbReference type="InterPro" id="IPR038765">
    <property type="entry name" value="Papain-like_cys_pep_sf"/>
</dbReference>
<gene>
    <name evidence="4" type="ORF">D0C36_18300</name>
</gene>
<evidence type="ECO:0000259" key="2">
    <source>
        <dbReference type="Pfam" id="PF01841"/>
    </source>
</evidence>
<proteinExistence type="predicted"/>
<keyword evidence="1" id="KW-0732">Signal</keyword>
<dbReference type="Gene3D" id="2.60.40.3140">
    <property type="match status" value="1"/>
</dbReference>
<feature type="domain" description="Transglutaminase-like" evidence="2">
    <location>
        <begin position="276"/>
        <end position="353"/>
    </location>
</feature>
<dbReference type="InterPro" id="IPR002931">
    <property type="entry name" value="Transglutaminase-like"/>
</dbReference>
<dbReference type="Gene3D" id="3.10.620.30">
    <property type="match status" value="1"/>
</dbReference>
<dbReference type="OrthoDB" id="8595007at2"/>
<dbReference type="RefSeq" id="WP_117393104.1">
    <property type="nucleotide sequence ID" value="NZ_QWDC01000003.1"/>
</dbReference>
<evidence type="ECO:0000259" key="3">
    <source>
        <dbReference type="Pfam" id="PF12969"/>
    </source>
</evidence>
<keyword evidence="5" id="KW-1185">Reference proteome</keyword>
<dbReference type="InterPro" id="IPR024618">
    <property type="entry name" value="DUF3857"/>
</dbReference>
<reference evidence="4 5" key="1">
    <citation type="submission" date="2018-08" db="EMBL/GenBank/DDBJ databases">
        <title>Mucilaginibacter sp. MYSH2.</title>
        <authorList>
            <person name="Seo T."/>
        </authorList>
    </citation>
    <scope>NUCLEOTIDE SEQUENCE [LARGE SCALE GENOMIC DNA]</scope>
    <source>
        <strain evidence="4 5">MYSH2</strain>
    </source>
</reference>
<feature type="signal peptide" evidence="1">
    <location>
        <begin position="1"/>
        <end position="19"/>
    </location>
</feature>
<evidence type="ECO:0000313" key="5">
    <source>
        <dbReference type="Proteomes" id="UP000264217"/>
    </source>
</evidence>
<protein>
    <submittedName>
        <fullName evidence="4">DUF3857 domain-containing protein</fullName>
    </submittedName>
</protein>
<dbReference type="SUPFAM" id="SSF54001">
    <property type="entry name" value="Cysteine proteinases"/>
    <property type="match status" value="1"/>
</dbReference>
<accession>A0A372NPQ4</accession>
<feature type="chain" id="PRO_5016886049" evidence="1">
    <location>
        <begin position="20"/>
        <end position="635"/>
    </location>
</feature>
<dbReference type="Pfam" id="PF01841">
    <property type="entry name" value="Transglut_core"/>
    <property type="match status" value="1"/>
</dbReference>
<evidence type="ECO:0000313" key="4">
    <source>
        <dbReference type="EMBL" id="RFZ90902.1"/>
    </source>
</evidence>
<comment type="caution">
    <text evidence="4">The sequence shown here is derived from an EMBL/GenBank/DDBJ whole genome shotgun (WGS) entry which is preliminary data.</text>
</comment>
<dbReference type="Pfam" id="PF12969">
    <property type="entry name" value="DUF3857"/>
    <property type="match status" value="1"/>
</dbReference>
<dbReference type="Proteomes" id="UP000264217">
    <property type="component" value="Unassembled WGS sequence"/>
</dbReference>
<feature type="domain" description="DUF3857" evidence="3">
    <location>
        <begin position="52"/>
        <end position="215"/>
    </location>
</feature>